<feature type="chain" id="PRO_5047010468" evidence="1">
    <location>
        <begin position="22"/>
        <end position="164"/>
    </location>
</feature>
<keyword evidence="3" id="KW-1185">Reference proteome</keyword>
<dbReference type="RefSeq" id="WP_188562815.1">
    <property type="nucleotide sequence ID" value="NZ_BMGY01000030.1"/>
</dbReference>
<evidence type="ECO:0000256" key="1">
    <source>
        <dbReference type="SAM" id="SignalP"/>
    </source>
</evidence>
<feature type="signal peptide" evidence="1">
    <location>
        <begin position="1"/>
        <end position="21"/>
    </location>
</feature>
<keyword evidence="1" id="KW-0732">Signal</keyword>
<gene>
    <name evidence="2" type="ORF">GCM10011495_29040</name>
</gene>
<protein>
    <submittedName>
        <fullName evidence="2">Uncharacterized protein</fullName>
    </submittedName>
</protein>
<proteinExistence type="predicted"/>
<reference evidence="3" key="1">
    <citation type="journal article" date="2019" name="Int. J. Syst. Evol. Microbiol.">
        <title>The Global Catalogue of Microorganisms (GCM) 10K type strain sequencing project: providing services to taxonomists for standard genome sequencing and annotation.</title>
        <authorList>
            <consortium name="The Broad Institute Genomics Platform"/>
            <consortium name="The Broad Institute Genome Sequencing Center for Infectious Disease"/>
            <person name="Wu L."/>
            <person name="Ma J."/>
        </authorList>
    </citation>
    <scope>NUCLEOTIDE SEQUENCE [LARGE SCALE GENOMIC DNA]</scope>
    <source>
        <strain evidence="3">CGMCC 1.14966</strain>
    </source>
</reference>
<evidence type="ECO:0000313" key="3">
    <source>
        <dbReference type="Proteomes" id="UP000637774"/>
    </source>
</evidence>
<accession>A0ABQ2ACC3</accession>
<dbReference type="EMBL" id="BMGY01000030">
    <property type="protein sequence ID" value="GGH88238.1"/>
    <property type="molecule type" value="Genomic_DNA"/>
</dbReference>
<evidence type="ECO:0000313" key="2">
    <source>
        <dbReference type="EMBL" id="GGH88238.1"/>
    </source>
</evidence>
<dbReference type="Proteomes" id="UP000637774">
    <property type="component" value="Unassembled WGS sequence"/>
</dbReference>
<comment type="caution">
    <text evidence="2">The sequence shown here is derived from an EMBL/GenBank/DDBJ whole genome shotgun (WGS) entry which is preliminary data.</text>
</comment>
<name>A0ABQ2ACC3_9BACT</name>
<organism evidence="2 3">
    <name type="scientific">Hymenobacter frigidus</name>
    <dbReference type="NCBI Taxonomy" id="1524095"/>
    <lineage>
        <taxon>Bacteria</taxon>
        <taxon>Pseudomonadati</taxon>
        <taxon>Bacteroidota</taxon>
        <taxon>Cytophagia</taxon>
        <taxon>Cytophagales</taxon>
        <taxon>Hymenobacteraceae</taxon>
        <taxon>Hymenobacter</taxon>
    </lineage>
</organism>
<sequence length="164" mass="17953">MINRLLLLLTFVLLSTGALRAQNQELLASATFKQRLRGQYLHNDTAQAIINLYSRRQAGGASWIVGAALAATRLSIGSTTPTPPNSYVVNDNRVNPALAFLVASPIAAYGVGKLLHYSNGHLETILTNYAAGQRLPRSVRRKLAPRFFAQSIIQYQPVKVQPVK</sequence>